<reference evidence="2" key="1">
    <citation type="journal article" date="2019" name="Int. J. Syst. Evol. Microbiol.">
        <title>The Global Catalogue of Microorganisms (GCM) 10K type strain sequencing project: providing services to taxonomists for standard genome sequencing and annotation.</title>
        <authorList>
            <consortium name="The Broad Institute Genomics Platform"/>
            <consortium name="The Broad Institute Genome Sequencing Center for Infectious Disease"/>
            <person name="Wu L."/>
            <person name="Ma J."/>
        </authorList>
    </citation>
    <scope>NUCLEOTIDE SEQUENCE [LARGE SCALE GENOMIC DNA]</scope>
    <source>
        <strain evidence="2">NBRC 110044</strain>
    </source>
</reference>
<dbReference type="Proteomes" id="UP001156706">
    <property type="component" value="Unassembled WGS sequence"/>
</dbReference>
<evidence type="ECO:0000313" key="2">
    <source>
        <dbReference type="Proteomes" id="UP001156706"/>
    </source>
</evidence>
<accession>A0ABQ5Y8U9</accession>
<protein>
    <submittedName>
        <fullName evidence="1">Uncharacterized protein</fullName>
    </submittedName>
</protein>
<sequence>MGDNGKPQEMSVNLDPNNKYTQQYGGAFPVNSLPEGLKAVPQGSPGHYVIAPATPMSFENFQGLLNQVELGNAPATPMSFDNYQGLLNQVELGNFNVIR</sequence>
<comment type="caution">
    <text evidence="1">The sequence shown here is derived from an EMBL/GenBank/DDBJ whole genome shotgun (WGS) entry which is preliminary data.</text>
</comment>
<evidence type="ECO:0000313" key="1">
    <source>
        <dbReference type="EMBL" id="GLR11229.1"/>
    </source>
</evidence>
<name>A0ABQ5Y8U9_9NEIS</name>
<proteinExistence type="predicted"/>
<gene>
    <name evidence="1" type="ORF">GCM10007907_00190</name>
</gene>
<organism evidence="1 2">
    <name type="scientific">Chitinimonas prasina</name>
    <dbReference type="NCBI Taxonomy" id="1434937"/>
    <lineage>
        <taxon>Bacteria</taxon>
        <taxon>Pseudomonadati</taxon>
        <taxon>Pseudomonadota</taxon>
        <taxon>Betaproteobacteria</taxon>
        <taxon>Neisseriales</taxon>
        <taxon>Chitinibacteraceae</taxon>
        <taxon>Chitinimonas</taxon>
    </lineage>
</organism>
<dbReference type="EMBL" id="BSOG01000001">
    <property type="protein sequence ID" value="GLR11229.1"/>
    <property type="molecule type" value="Genomic_DNA"/>
</dbReference>
<keyword evidence="2" id="KW-1185">Reference proteome</keyword>